<evidence type="ECO:0000256" key="4">
    <source>
        <dbReference type="ARBA" id="ARBA00022827"/>
    </source>
</evidence>
<dbReference type="InterPro" id="IPR016169">
    <property type="entry name" value="FAD-bd_PCMH_sub2"/>
</dbReference>
<dbReference type="SUPFAM" id="SSF56176">
    <property type="entry name" value="FAD-binding/transporter-associated domain-like"/>
    <property type="match status" value="1"/>
</dbReference>
<comment type="caution">
    <text evidence="7">The sequence shown here is derived from an EMBL/GenBank/DDBJ whole genome shotgun (WGS) entry which is preliminary data.</text>
</comment>
<dbReference type="GO" id="GO:0016491">
    <property type="term" value="F:oxidoreductase activity"/>
    <property type="evidence" value="ECO:0007669"/>
    <property type="project" value="UniProtKB-KW"/>
</dbReference>
<keyword evidence="3" id="KW-0285">Flavoprotein</keyword>
<dbReference type="InterPro" id="IPR016167">
    <property type="entry name" value="FAD-bd_PCMH_sub1"/>
</dbReference>
<dbReference type="RefSeq" id="WP_161812206.1">
    <property type="nucleotide sequence ID" value="NZ_BLJN01000002.1"/>
</dbReference>
<evidence type="ECO:0000313" key="8">
    <source>
        <dbReference type="Proteomes" id="UP000445000"/>
    </source>
</evidence>
<sequence>MKRREFVSSAILAAATLPTLRFVPALARSGPIADISAVTADGRPVTLSSAEVREFAESLKGQLLLRGDAGYDEARLLLNPSFDKHPALIVQPADAGDIQKAVNFARELNLLLAVKCGGHSHSGQSTCERGMQIDLKSFRGATVDATAKRVSVKGGSLLGLVDRESMAQGLVTPLGTVSHTGVGGLTLGGGFGRIARRYGMAIDNLNSMDVVTADGQLRHASSRENPDLFWGLRGGSGNFGVVTNFEFNLHPMQRQVIAGKVTFPIEKARDVLSMYADYARAAPDDLYFDPMLVLPPGGAPGVAQLDVCYSGPAKDADRALAPLRKVGTPMSDTIKAMDYVEVQRSGDWADARMLGTYIKGGFISAMPADLIAALIDGFKGDPRRTTAVFFQHCGGACGRVPEDATAFANRYAMANMMIMSGWRHGDDPTDHIEAARRHWSTVEKFTRGFYVNDMPREATAKDINANYRGNYKKLAALKTKYDPSNLFRLNANVQPLRA</sequence>
<dbReference type="PANTHER" id="PTHR42973:SF39">
    <property type="entry name" value="FAD-BINDING PCMH-TYPE DOMAIN-CONTAINING PROTEIN"/>
    <property type="match status" value="1"/>
</dbReference>
<dbReference type="Gene3D" id="3.30.465.10">
    <property type="match status" value="1"/>
</dbReference>
<dbReference type="InterPro" id="IPR006094">
    <property type="entry name" value="Oxid_FAD_bind_N"/>
</dbReference>
<evidence type="ECO:0000256" key="3">
    <source>
        <dbReference type="ARBA" id="ARBA00022630"/>
    </source>
</evidence>
<dbReference type="PROSITE" id="PS51387">
    <property type="entry name" value="FAD_PCMH"/>
    <property type="match status" value="1"/>
</dbReference>
<dbReference type="InterPro" id="IPR016166">
    <property type="entry name" value="FAD-bd_PCMH"/>
</dbReference>
<dbReference type="GO" id="GO:0071949">
    <property type="term" value="F:FAD binding"/>
    <property type="evidence" value="ECO:0007669"/>
    <property type="project" value="InterPro"/>
</dbReference>
<dbReference type="Pfam" id="PF01565">
    <property type="entry name" value="FAD_binding_4"/>
    <property type="match status" value="1"/>
</dbReference>
<keyword evidence="8" id="KW-1185">Reference proteome</keyword>
<comment type="similarity">
    <text evidence="2">Belongs to the oxygen-dependent FAD-linked oxidoreductase family.</text>
</comment>
<evidence type="ECO:0000313" key="7">
    <source>
        <dbReference type="EMBL" id="GFE80535.1"/>
    </source>
</evidence>
<dbReference type="InterPro" id="IPR050416">
    <property type="entry name" value="FAD-linked_Oxidoreductase"/>
</dbReference>
<comment type="cofactor">
    <cofactor evidence="1">
        <name>FAD</name>
        <dbReference type="ChEBI" id="CHEBI:57692"/>
    </cofactor>
</comment>
<evidence type="ECO:0000259" key="6">
    <source>
        <dbReference type="PROSITE" id="PS51387"/>
    </source>
</evidence>
<dbReference type="Pfam" id="PF08031">
    <property type="entry name" value="BBE"/>
    <property type="match status" value="1"/>
</dbReference>
<dbReference type="Gene3D" id="3.30.43.10">
    <property type="entry name" value="Uridine Diphospho-n-acetylenolpyruvylglucosamine Reductase, domain 2"/>
    <property type="match status" value="1"/>
</dbReference>
<dbReference type="InterPro" id="IPR036318">
    <property type="entry name" value="FAD-bd_PCMH-like_sf"/>
</dbReference>
<name>A0A829YBL4_9GAMM</name>
<evidence type="ECO:0000256" key="1">
    <source>
        <dbReference type="ARBA" id="ARBA00001974"/>
    </source>
</evidence>
<accession>A0A829YBL4</accession>
<evidence type="ECO:0000256" key="2">
    <source>
        <dbReference type="ARBA" id="ARBA00005466"/>
    </source>
</evidence>
<dbReference type="EMBL" id="BLJN01000002">
    <property type="protein sequence ID" value="GFE80535.1"/>
    <property type="molecule type" value="Genomic_DNA"/>
</dbReference>
<keyword evidence="4" id="KW-0274">FAD</keyword>
<dbReference type="AlphaFoldDB" id="A0A829YBL4"/>
<keyword evidence="5" id="KW-0560">Oxidoreductase</keyword>
<protein>
    <submittedName>
        <fullName evidence="7">FAD-linked oxidase</fullName>
    </submittedName>
</protein>
<dbReference type="InterPro" id="IPR012951">
    <property type="entry name" value="BBE"/>
</dbReference>
<dbReference type="Proteomes" id="UP000445000">
    <property type="component" value="Unassembled WGS sequence"/>
</dbReference>
<dbReference type="PANTHER" id="PTHR42973">
    <property type="entry name" value="BINDING OXIDOREDUCTASE, PUTATIVE (AFU_ORTHOLOGUE AFUA_1G17690)-RELATED"/>
    <property type="match status" value="1"/>
</dbReference>
<feature type="domain" description="FAD-binding PCMH-type" evidence="6">
    <location>
        <begin position="82"/>
        <end position="252"/>
    </location>
</feature>
<evidence type="ECO:0000256" key="5">
    <source>
        <dbReference type="ARBA" id="ARBA00023002"/>
    </source>
</evidence>
<dbReference type="Gene3D" id="3.40.462.20">
    <property type="match status" value="1"/>
</dbReference>
<organism evidence="7 8">
    <name type="scientific">Steroidobacter agaridevorans</name>
    <dbReference type="NCBI Taxonomy" id="2695856"/>
    <lineage>
        <taxon>Bacteria</taxon>
        <taxon>Pseudomonadati</taxon>
        <taxon>Pseudomonadota</taxon>
        <taxon>Gammaproteobacteria</taxon>
        <taxon>Steroidobacterales</taxon>
        <taxon>Steroidobacteraceae</taxon>
        <taxon>Steroidobacter</taxon>
    </lineage>
</organism>
<reference evidence="8" key="1">
    <citation type="submission" date="2020-01" db="EMBL/GenBank/DDBJ databases">
        <title>'Steroidobacter agaridevorans' sp. nov., agar-degrading bacteria isolated from rhizosphere soils.</title>
        <authorList>
            <person name="Ikenaga M."/>
            <person name="Kataoka M."/>
            <person name="Murouchi A."/>
            <person name="Katsuragi S."/>
            <person name="Sakai M."/>
        </authorList>
    </citation>
    <scope>NUCLEOTIDE SEQUENCE [LARGE SCALE GENOMIC DNA]</scope>
    <source>
        <strain evidence="8">YU21-B</strain>
    </source>
</reference>
<gene>
    <name evidence="7" type="ORF">GCM10011487_25350</name>
</gene>
<proteinExistence type="inferred from homology"/>